<dbReference type="InterPro" id="IPR003170">
    <property type="entry name" value="MurB"/>
</dbReference>
<reference evidence="22" key="1">
    <citation type="submission" date="2009-12" db="EMBL/GenBank/DDBJ databases">
        <title>Complete sequence of Treponema azotonutricium strain ZAS-9.</title>
        <authorList>
            <person name="Tetu S.G."/>
            <person name="Matson E."/>
            <person name="Ren Q."/>
            <person name="Seshadri R."/>
            <person name="Elbourne L."/>
            <person name="Hassan K.A."/>
            <person name="Durkin A."/>
            <person name="Radune D."/>
            <person name="Mohamoud Y."/>
            <person name="Shay R."/>
            <person name="Jin S."/>
            <person name="Zhang X."/>
            <person name="Lucey K."/>
            <person name="Ballor N.R."/>
            <person name="Ottesen E."/>
            <person name="Rosenthal R."/>
            <person name="Allen A."/>
            <person name="Leadbetter J.R."/>
            <person name="Paulsen I.T."/>
        </authorList>
    </citation>
    <scope>NUCLEOTIDE SEQUENCE [LARGE SCALE GENOMIC DNA]</scope>
    <source>
        <strain evidence="22">ATCC BAA-888 / DSM 13862 / ZAS-9</strain>
    </source>
</reference>
<evidence type="ECO:0000256" key="16">
    <source>
        <dbReference type="ARBA" id="ARBA00023316"/>
    </source>
</evidence>
<dbReference type="HAMAP" id="MF_00037">
    <property type="entry name" value="MurB"/>
    <property type="match status" value="1"/>
</dbReference>
<keyword evidence="16 19" id="KW-0961">Cell wall biogenesis/degradation</keyword>
<evidence type="ECO:0000256" key="10">
    <source>
        <dbReference type="ARBA" id="ARBA00022827"/>
    </source>
</evidence>
<keyword evidence="7 19" id="KW-0963">Cytoplasm</keyword>
<dbReference type="InterPro" id="IPR036635">
    <property type="entry name" value="MurB_C_sf"/>
</dbReference>
<evidence type="ECO:0000259" key="20">
    <source>
        <dbReference type="PROSITE" id="PS51387"/>
    </source>
</evidence>
<dbReference type="KEGG" id="taz:TREAZ_0768"/>
<reference evidence="21 22" key="2">
    <citation type="journal article" date="2011" name="ISME J.">
        <title>RNA-seq reveals cooperative metabolic interactions between two termite-gut spirochete species in co-culture.</title>
        <authorList>
            <person name="Rosenthal A.Z."/>
            <person name="Matson E.G."/>
            <person name="Eldar A."/>
            <person name="Leadbetter J.R."/>
        </authorList>
    </citation>
    <scope>NUCLEOTIDE SEQUENCE [LARGE SCALE GENOMIC DNA]</scope>
    <source>
        <strain evidence="22">ATCC BAA-888 / DSM 13862 / ZAS-9</strain>
    </source>
</reference>
<evidence type="ECO:0000256" key="6">
    <source>
        <dbReference type="ARBA" id="ARBA00015188"/>
    </source>
</evidence>
<keyword evidence="9 19" id="KW-0285">Flavoprotein</keyword>
<dbReference type="Pfam" id="PF02873">
    <property type="entry name" value="MurB_C"/>
    <property type="match status" value="1"/>
</dbReference>
<evidence type="ECO:0000256" key="9">
    <source>
        <dbReference type="ARBA" id="ARBA00022630"/>
    </source>
</evidence>
<evidence type="ECO:0000256" key="14">
    <source>
        <dbReference type="ARBA" id="ARBA00023002"/>
    </source>
</evidence>
<evidence type="ECO:0000256" key="8">
    <source>
        <dbReference type="ARBA" id="ARBA00022618"/>
    </source>
</evidence>
<evidence type="ECO:0000313" key="22">
    <source>
        <dbReference type="Proteomes" id="UP000009222"/>
    </source>
</evidence>
<keyword evidence="10 19" id="KW-0274">FAD</keyword>
<dbReference type="SUPFAM" id="SSF56194">
    <property type="entry name" value="Uridine diphospho-N-Acetylenolpyruvylglucosamine reductase, MurB, C-terminal domain"/>
    <property type="match status" value="1"/>
</dbReference>
<dbReference type="eggNOG" id="COG0812">
    <property type="taxonomic scope" value="Bacteria"/>
</dbReference>
<evidence type="ECO:0000256" key="7">
    <source>
        <dbReference type="ARBA" id="ARBA00022490"/>
    </source>
</evidence>
<dbReference type="InParanoid" id="F5YA65"/>
<keyword evidence="14 19" id="KW-0560">Oxidoreductase</keyword>
<organism evidence="21 22">
    <name type="scientific">Leadbettera azotonutricia (strain ATCC BAA-888 / DSM 13862 / ZAS-9)</name>
    <name type="common">Treponema azotonutricium</name>
    <dbReference type="NCBI Taxonomy" id="545695"/>
    <lineage>
        <taxon>Bacteria</taxon>
        <taxon>Pseudomonadati</taxon>
        <taxon>Spirochaetota</taxon>
        <taxon>Spirochaetia</taxon>
        <taxon>Spirochaetales</taxon>
        <taxon>Breznakiellaceae</taxon>
        <taxon>Leadbettera</taxon>
    </lineage>
</organism>
<dbReference type="PANTHER" id="PTHR21071:SF4">
    <property type="entry name" value="UDP-N-ACETYLENOLPYRUVOYLGLUCOSAMINE REDUCTASE"/>
    <property type="match status" value="1"/>
</dbReference>
<evidence type="ECO:0000256" key="17">
    <source>
        <dbReference type="ARBA" id="ARBA00031026"/>
    </source>
</evidence>
<sequence length="291" mass="31539">MANHTTFKVGGPADIWVKPEAGCFPDYASSLLQAAKIEGIPVFVLGAGANLVVSDKGIRGIVLDTSGWTGLEPSAEDSAWDSLVFRTGTSVDDAIETAARLSLSGLEFLAGMPGTIGGAVWMNARCYEKSISDALLETEILDEGFSRQKIPFNNDDFGYKKSPFQNRGVLILRASFRLKKGDLNLIKQEMEAHIQDRKEKGHYRFPSAGSAFKNNRAFGEPTGKIIDTLGLRGFSMGGAQVAPWHGNIIINTGNAAASDIRALAEEVTRRVKAERGFDLEPEILFVGDWDV</sequence>
<dbReference type="PANTHER" id="PTHR21071">
    <property type="entry name" value="UDP-N-ACETYLENOLPYRUVOYLGLUCOSAMINE REDUCTASE"/>
    <property type="match status" value="1"/>
</dbReference>
<feature type="active site" description="Proton donor" evidence="19">
    <location>
        <position position="210"/>
    </location>
</feature>
<dbReference type="UniPathway" id="UPA00219"/>
<gene>
    <name evidence="19 21" type="primary">murB</name>
    <name evidence="21" type="ordered locus">TREAZ_0768</name>
</gene>
<evidence type="ECO:0000256" key="13">
    <source>
        <dbReference type="ARBA" id="ARBA00022984"/>
    </source>
</evidence>
<evidence type="ECO:0000256" key="15">
    <source>
        <dbReference type="ARBA" id="ARBA00023306"/>
    </source>
</evidence>
<dbReference type="InterPro" id="IPR011601">
    <property type="entry name" value="MurB_C"/>
</dbReference>
<dbReference type="PROSITE" id="PS51387">
    <property type="entry name" value="FAD_PCMH"/>
    <property type="match status" value="1"/>
</dbReference>
<dbReference type="Pfam" id="PF01565">
    <property type="entry name" value="FAD_binding_4"/>
    <property type="match status" value="1"/>
</dbReference>
<dbReference type="GO" id="GO:0008762">
    <property type="term" value="F:UDP-N-acetylmuramate dehydrogenase activity"/>
    <property type="evidence" value="ECO:0007669"/>
    <property type="project" value="UniProtKB-UniRule"/>
</dbReference>
<dbReference type="EC" id="1.3.1.98" evidence="5 19"/>
<dbReference type="HOGENOM" id="CLU_035304_1_1_12"/>
<dbReference type="GO" id="GO:0071949">
    <property type="term" value="F:FAD binding"/>
    <property type="evidence" value="ECO:0007669"/>
    <property type="project" value="InterPro"/>
</dbReference>
<dbReference type="InterPro" id="IPR016166">
    <property type="entry name" value="FAD-bd_PCMH"/>
</dbReference>
<dbReference type="STRING" id="545695.TREAZ_0768"/>
<evidence type="ECO:0000256" key="5">
    <source>
        <dbReference type="ARBA" id="ARBA00012518"/>
    </source>
</evidence>
<keyword evidence="22" id="KW-1185">Reference proteome</keyword>
<protein>
    <recommendedName>
        <fullName evidence="6 19">UDP-N-acetylenolpyruvoylglucosamine reductase</fullName>
        <ecNumber evidence="5 19">1.3.1.98</ecNumber>
    </recommendedName>
    <alternativeName>
        <fullName evidence="17 19">UDP-N-acetylmuramate dehydrogenase</fullName>
    </alternativeName>
</protein>
<comment type="catalytic activity">
    <reaction evidence="18 19">
        <text>UDP-N-acetyl-alpha-D-muramate + NADP(+) = UDP-N-acetyl-3-O-(1-carboxyvinyl)-alpha-D-glucosamine + NADPH + H(+)</text>
        <dbReference type="Rhea" id="RHEA:12248"/>
        <dbReference type="ChEBI" id="CHEBI:15378"/>
        <dbReference type="ChEBI" id="CHEBI:57783"/>
        <dbReference type="ChEBI" id="CHEBI:58349"/>
        <dbReference type="ChEBI" id="CHEBI:68483"/>
        <dbReference type="ChEBI" id="CHEBI:70757"/>
        <dbReference type="EC" id="1.3.1.98"/>
    </reaction>
</comment>
<dbReference type="FunCoup" id="F5YA65">
    <property type="interactions" value="319"/>
</dbReference>
<dbReference type="Gene3D" id="3.90.78.10">
    <property type="entry name" value="UDP-N-acetylenolpyruvoylglucosamine reductase, C-terminal domain"/>
    <property type="match status" value="1"/>
</dbReference>
<comment type="similarity">
    <text evidence="19">Belongs to the MurB family.</text>
</comment>
<dbReference type="InterPro" id="IPR006094">
    <property type="entry name" value="Oxid_FAD_bind_N"/>
</dbReference>
<evidence type="ECO:0000256" key="12">
    <source>
        <dbReference type="ARBA" id="ARBA00022960"/>
    </source>
</evidence>
<dbReference type="GO" id="GO:0008360">
    <property type="term" value="P:regulation of cell shape"/>
    <property type="evidence" value="ECO:0007669"/>
    <property type="project" value="UniProtKB-KW"/>
</dbReference>
<keyword evidence="15 19" id="KW-0131">Cell cycle</keyword>
<dbReference type="InterPro" id="IPR036318">
    <property type="entry name" value="FAD-bd_PCMH-like_sf"/>
</dbReference>
<evidence type="ECO:0000256" key="3">
    <source>
        <dbReference type="ARBA" id="ARBA00004496"/>
    </source>
</evidence>
<dbReference type="GO" id="GO:0051301">
    <property type="term" value="P:cell division"/>
    <property type="evidence" value="ECO:0007669"/>
    <property type="project" value="UniProtKB-KW"/>
</dbReference>
<dbReference type="EMBL" id="CP001841">
    <property type="protein sequence ID" value="AEF81282.1"/>
    <property type="molecule type" value="Genomic_DNA"/>
</dbReference>
<comment type="subcellular location">
    <subcellularLocation>
        <location evidence="3 19">Cytoplasm</location>
    </subcellularLocation>
</comment>
<dbReference type="GO" id="GO:0009252">
    <property type="term" value="P:peptidoglycan biosynthetic process"/>
    <property type="evidence" value="ECO:0007669"/>
    <property type="project" value="UniProtKB-UniRule"/>
</dbReference>
<comment type="pathway">
    <text evidence="4 19">Cell wall biogenesis; peptidoglycan biosynthesis.</text>
</comment>
<dbReference type="Gene3D" id="3.30.465.10">
    <property type="match status" value="1"/>
</dbReference>
<name>F5YA65_LEAAZ</name>
<dbReference type="InterPro" id="IPR016167">
    <property type="entry name" value="FAD-bd_PCMH_sub1"/>
</dbReference>
<keyword evidence="8 19" id="KW-0132">Cell division</keyword>
<dbReference type="OrthoDB" id="9804753at2"/>
<dbReference type="AlphaFoldDB" id="F5YA65"/>
<dbReference type="SUPFAM" id="SSF56176">
    <property type="entry name" value="FAD-binding/transporter-associated domain-like"/>
    <property type="match status" value="1"/>
</dbReference>
<feature type="active site" evidence="19">
    <location>
        <position position="282"/>
    </location>
</feature>
<feature type="domain" description="FAD-binding PCMH-type" evidence="20">
    <location>
        <begin position="9"/>
        <end position="181"/>
    </location>
</feature>
<evidence type="ECO:0000256" key="11">
    <source>
        <dbReference type="ARBA" id="ARBA00022857"/>
    </source>
</evidence>
<evidence type="ECO:0000256" key="4">
    <source>
        <dbReference type="ARBA" id="ARBA00004752"/>
    </source>
</evidence>
<evidence type="ECO:0000313" key="21">
    <source>
        <dbReference type="EMBL" id="AEF81282.1"/>
    </source>
</evidence>
<dbReference type="NCBIfam" id="TIGR00179">
    <property type="entry name" value="murB"/>
    <property type="match status" value="1"/>
</dbReference>
<evidence type="ECO:0000256" key="2">
    <source>
        <dbReference type="ARBA" id="ARBA00003921"/>
    </source>
</evidence>
<evidence type="ECO:0000256" key="19">
    <source>
        <dbReference type="HAMAP-Rule" id="MF_00037"/>
    </source>
</evidence>
<keyword evidence="13 19" id="KW-0573">Peptidoglycan synthesis</keyword>
<dbReference type="InterPro" id="IPR016169">
    <property type="entry name" value="FAD-bd_PCMH_sub2"/>
</dbReference>
<dbReference type="Gene3D" id="3.30.43.10">
    <property type="entry name" value="Uridine Diphospho-n-acetylenolpyruvylglucosamine Reductase, domain 2"/>
    <property type="match status" value="1"/>
</dbReference>
<dbReference type="GO" id="GO:0071555">
    <property type="term" value="P:cell wall organization"/>
    <property type="evidence" value="ECO:0007669"/>
    <property type="project" value="UniProtKB-KW"/>
</dbReference>
<comment type="caution">
    <text evidence="19">Lacks conserved residue(s) required for the propagation of feature annotation.</text>
</comment>
<keyword evidence="11 19" id="KW-0521">NADP</keyword>
<dbReference type="Proteomes" id="UP000009222">
    <property type="component" value="Chromosome"/>
</dbReference>
<comment type="function">
    <text evidence="2 19">Cell wall formation.</text>
</comment>
<comment type="cofactor">
    <cofactor evidence="1 19">
        <name>FAD</name>
        <dbReference type="ChEBI" id="CHEBI:57692"/>
    </cofactor>
</comment>
<proteinExistence type="inferred from homology"/>
<dbReference type="GO" id="GO:0005829">
    <property type="term" value="C:cytosol"/>
    <property type="evidence" value="ECO:0007669"/>
    <property type="project" value="TreeGrafter"/>
</dbReference>
<evidence type="ECO:0000256" key="18">
    <source>
        <dbReference type="ARBA" id="ARBA00048914"/>
    </source>
</evidence>
<accession>F5YA65</accession>
<keyword evidence="12 19" id="KW-0133">Cell shape</keyword>
<evidence type="ECO:0000256" key="1">
    <source>
        <dbReference type="ARBA" id="ARBA00001974"/>
    </source>
</evidence>